<name>A0ACC0V8Y3_9HYPO</name>
<dbReference type="Proteomes" id="UP001163324">
    <property type="component" value="Chromosome 2"/>
</dbReference>
<evidence type="ECO:0000313" key="2">
    <source>
        <dbReference type="Proteomes" id="UP001163324"/>
    </source>
</evidence>
<sequence>MFSSRISSRLLQLARTPSPFKPLLPTQGILPRTRNHHHHHHPFTTTARMASSSSQTFLDAIKSRRTIYALNKDLGAVTTDRVQDIVRQATLHTPSSFNVQSNRTLVLFGAQHDRFWDIVLSTLRAIVPDSGWEATSARIGGFRAGAGTVLFFDDEEGTREMQAKFATYAAKFPHFAAQSLGMQQLVTWTALELEGLGASLQHYNPLVDDQVRAEWGLPESWTLDAQLVFGGRAGEPGEKLFKPVEDRVRVAGL</sequence>
<organism evidence="1 2">
    <name type="scientific">Trichothecium roseum</name>
    <dbReference type="NCBI Taxonomy" id="47278"/>
    <lineage>
        <taxon>Eukaryota</taxon>
        <taxon>Fungi</taxon>
        <taxon>Dikarya</taxon>
        <taxon>Ascomycota</taxon>
        <taxon>Pezizomycotina</taxon>
        <taxon>Sordariomycetes</taxon>
        <taxon>Hypocreomycetidae</taxon>
        <taxon>Hypocreales</taxon>
        <taxon>Hypocreales incertae sedis</taxon>
        <taxon>Trichothecium</taxon>
    </lineage>
</organism>
<protein>
    <submittedName>
        <fullName evidence="1">Uncharacterized protein</fullName>
    </submittedName>
</protein>
<evidence type="ECO:0000313" key="1">
    <source>
        <dbReference type="EMBL" id="KAI9902877.1"/>
    </source>
</evidence>
<comment type="caution">
    <text evidence="1">The sequence shown here is derived from an EMBL/GenBank/DDBJ whole genome shotgun (WGS) entry which is preliminary data.</text>
</comment>
<dbReference type="EMBL" id="CM047941">
    <property type="protein sequence ID" value="KAI9902877.1"/>
    <property type="molecule type" value="Genomic_DNA"/>
</dbReference>
<keyword evidence="2" id="KW-1185">Reference proteome</keyword>
<gene>
    <name evidence="1" type="ORF">N3K66_002229</name>
</gene>
<reference evidence="1" key="1">
    <citation type="submission" date="2022-10" db="EMBL/GenBank/DDBJ databases">
        <title>Complete Genome of Trichothecium roseum strain YXFP-22015, a Plant Pathogen Isolated from Citrus.</title>
        <authorList>
            <person name="Wang Y."/>
            <person name="Zhu L."/>
        </authorList>
    </citation>
    <scope>NUCLEOTIDE SEQUENCE</scope>
    <source>
        <strain evidence="1">YXFP-22015</strain>
    </source>
</reference>
<proteinExistence type="predicted"/>
<accession>A0ACC0V8Y3</accession>